<protein>
    <recommendedName>
        <fullName evidence="1">STAS domain-containing protein</fullName>
    </recommendedName>
</protein>
<dbReference type="InterPro" id="IPR058548">
    <property type="entry name" value="MlaB-like_STAS"/>
</dbReference>
<accession>A0A6F8Y6G4</accession>
<dbReference type="SUPFAM" id="SSF52091">
    <property type="entry name" value="SpoIIaa-like"/>
    <property type="match status" value="1"/>
</dbReference>
<evidence type="ECO:0000313" key="3">
    <source>
        <dbReference type="Proteomes" id="UP000502508"/>
    </source>
</evidence>
<dbReference type="Gene3D" id="3.30.750.24">
    <property type="entry name" value="STAS domain"/>
    <property type="match status" value="1"/>
</dbReference>
<evidence type="ECO:0000313" key="2">
    <source>
        <dbReference type="EMBL" id="BCB81613.1"/>
    </source>
</evidence>
<reference evidence="2 3" key="1">
    <citation type="submission" date="2020-03" db="EMBL/GenBank/DDBJ databases">
        <title>Whole genome shotgun sequence of Phytohabitans flavus NBRC 107702.</title>
        <authorList>
            <person name="Komaki H."/>
            <person name="Tamura T."/>
        </authorList>
    </citation>
    <scope>NUCLEOTIDE SEQUENCE [LARGE SCALE GENOMIC DNA]</scope>
    <source>
        <strain evidence="2 3">NBRC 107702</strain>
    </source>
</reference>
<feature type="domain" description="STAS" evidence="1">
    <location>
        <begin position="15"/>
        <end position="111"/>
    </location>
</feature>
<proteinExistence type="predicted"/>
<dbReference type="CDD" id="cd07043">
    <property type="entry name" value="STAS_anti-anti-sigma_factors"/>
    <property type="match status" value="1"/>
</dbReference>
<dbReference type="Pfam" id="PF13466">
    <property type="entry name" value="STAS_2"/>
    <property type="match status" value="1"/>
</dbReference>
<keyword evidence="3" id="KW-1185">Reference proteome</keyword>
<dbReference type="KEGG" id="pfla:Pflav_080230"/>
<dbReference type="InterPro" id="IPR036513">
    <property type="entry name" value="STAS_dom_sf"/>
</dbReference>
<sequence length="111" mass="11470">MTYDFDLRVEMPSGGTARVVVSGEIDMAVTEALSASVLGVLRADGVRFVEVELSAVGFIDACGVGALLAARNDAHGQGKTLVVRGARGLPRRVLEMTGVFAVLAGKPVGAR</sequence>
<reference evidence="2 3" key="2">
    <citation type="submission" date="2020-03" db="EMBL/GenBank/DDBJ databases">
        <authorList>
            <person name="Ichikawa N."/>
            <person name="Kimura A."/>
            <person name="Kitahashi Y."/>
            <person name="Uohara A."/>
        </authorList>
    </citation>
    <scope>NUCLEOTIDE SEQUENCE [LARGE SCALE GENOMIC DNA]</scope>
    <source>
        <strain evidence="2 3">NBRC 107702</strain>
    </source>
</reference>
<name>A0A6F8Y6G4_9ACTN</name>
<dbReference type="PROSITE" id="PS50801">
    <property type="entry name" value="STAS"/>
    <property type="match status" value="1"/>
</dbReference>
<dbReference type="AlphaFoldDB" id="A0A6F8Y6G4"/>
<evidence type="ECO:0000259" key="1">
    <source>
        <dbReference type="PROSITE" id="PS50801"/>
    </source>
</evidence>
<gene>
    <name evidence="2" type="ORF">Pflav_080230</name>
</gene>
<dbReference type="InterPro" id="IPR002645">
    <property type="entry name" value="STAS_dom"/>
</dbReference>
<dbReference type="Proteomes" id="UP000502508">
    <property type="component" value="Chromosome"/>
</dbReference>
<dbReference type="RefSeq" id="WP_173041416.1">
    <property type="nucleotide sequence ID" value="NZ_AP022870.1"/>
</dbReference>
<dbReference type="EMBL" id="AP022870">
    <property type="protein sequence ID" value="BCB81613.1"/>
    <property type="molecule type" value="Genomic_DNA"/>
</dbReference>
<organism evidence="2 3">
    <name type="scientific">Phytohabitans flavus</name>
    <dbReference type="NCBI Taxonomy" id="1076124"/>
    <lineage>
        <taxon>Bacteria</taxon>
        <taxon>Bacillati</taxon>
        <taxon>Actinomycetota</taxon>
        <taxon>Actinomycetes</taxon>
        <taxon>Micromonosporales</taxon>
        <taxon>Micromonosporaceae</taxon>
    </lineage>
</organism>